<keyword evidence="3" id="KW-0813">Transport</keyword>
<proteinExistence type="inferred from homology"/>
<dbReference type="Gene3D" id="2.60.40.2610">
    <property type="entry name" value="Outer membrane usher protein FimD, plug domain"/>
    <property type="match status" value="1"/>
</dbReference>
<comment type="subcellular location">
    <subcellularLocation>
        <location evidence="1">Cell outer membrane</location>
        <topology evidence="1">Multi-pass membrane protein</topology>
    </subcellularLocation>
</comment>
<dbReference type="GO" id="GO:0009279">
    <property type="term" value="C:cell outer membrane"/>
    <property type="evidence" value="ECO:0007669"/>
    <property type="project" value="UniProtKB-SubCell"/>
</dbReference>
<dbReference type="InterPro" id="IPR037224">
    <property type="entry name" value="PapC_N_sf"/>
</dbReference>
<sequence length="806" mass="90370">MAFFAGRKVMIKAKQPAAALLLLLLQLMSCTPLMAAEEFDLSLLEDSGKITQSEAEVFNRDSDILPGSYLMTIIINQHEMARQKVIFQLNHGRSEPLFRCRDLQEWGVQLETCPRESDFLAGWVEGARFDIDMSENQLLITVPQRDWRLPNPYDVAPSWKWDNGINAAFINYDLYAQRNEYQSSHTKDLYGNLTNGINIAGLRFRNNGFITAPEMSNPRYQSSTSWLAYDIDTLRSTLTLGDFYTNGRLFSSTSLRGVTMATNMAMFPNIERSYIPAIIGSVSANATVIIKQNGYVIATRQIPPGAFNISDIPVSSSAGDIDVTVTEANGKQQHFIQPFNNSSFQVPAKSLRYTFNAGRSRQSDKQQLMEGTLMYGLNNTFTLLEGTQYAADYQNFASGLGANLRWVGGINLLFNHSQMKRNTRRLSGNQLQLGLSRYLPLTDSYIYASATHRFTPGYRQFNQMMQDEHSTYSGYRDKYSVQLNQNIEDVNLALNYSQEIRWNGESNRSWQASLNFHPGRATLLTSFSRRYQSNSAGENYISLNLSIPLGRERKYYLDFSQTGGISHSSQVSFSGAAGADNALNYTLGASRSDKAYQYNASALYNSSFGVTRGAWSQSSKAEQWVLGQRGSIVAHHHGVTLGQYINESAAIVHTSHIRSIGVENAQHVKTDRWGNAVVPGLVPYYYNELTPILNRKNRHTVKIDGSVQRRVPRQGAIVEVEFSASRQQQHYVRAKQVDGSALAFGSILYDAENRNRGTVSAGGIASIDIYNLSWPLRSTLPSGETCHIARPNEQALQQQIWTLICR</sequence>
<dbReference type="Pfam" id="PF13954">
    <property type="entry name" value="PapC_N"/>
    <property type="match status" value="1"/>
</dbReference>
<evidence type="ECO:0000256" key="9">
    <source>
        <dbReference type="SAM" id="SignalP"/>
    </source>
</evidence>
<dbReference type="AlphaFoldDB" id="A0A6P1Q092"/>
<dbReference type="InterPro" id="IPR025885">
    <property type="entry name" value="PapC_N"/>
</dbReference>
<gene>
    <name evidence="11" type="primary">yraJ</name>
    <name evidence="11" type="ORF">C7M51_01838</name>
</gene>
<keyword evidence="12" id="KW-1185">Reference proteome</keyword>
<name>A0A6P1Q092_9GAMM</name>
<dbReference type="PANTHER" id="PTHR30451">
    <property type="entry name" value="OUTER MEMBRANE USHER PROTEIN"/>
    <property type="match status" value="1"/>
</dbReference>
<evidence type="ECO:0000256" key="4">
    <source>
        <dbReference type="ARBA" id="ARBA00022452"/>
    </source>
</evidence>
<dbReference type="SUPFAM" id="SSF141729">
    <property type="entry name" value="FimD N-terminal domain-like"/>
    <property type="match status" value="1"/>
</dbReference>
<dbReference type="KEGG" id="mint:C7M51_01838"/>
<keyword evidence="5" id="KW-0812">Transmembrane</keyword>
<comment type="similarity">
    <text evidence="2">Belongs to the fimbrial export usher family.</text>
</comment>
<evidence type="ECO:0000256" key="5">
    <source>
        <dbReference type="ARBA" id="ARBA00022692"/>
    </source>
</evidence>
<evidence type="ECO:0000313" key="11">
    <source>
        <dbReference type="EMBL" id="QHM71547.1"/>
    </source>
</evidence>
<feature type="signal peptide" evidence="9">
    <location>
        <begin position="1"/>
        <end position="35"/>
    </location>
</feature>
<evidence type="ECO:0000256" key="3">
    <source>
        <dbReference type="ARBA" id="ARBA00022448"/>
    </source>
</evidence>
<dbReference type="InterPro" id="IPR042186">
    <property type="entry name" value="FimD_plug_dom"/>
</dbReference>
<evidence type="ECO:0000256" key="6">
    <source>
        <dbReference type="ARBA" id="ARBA00022729"/>
    </source>
</evidence>
<dbReference type="Gene3D" id="3.10.20.410">
    <property type="match status" value="1"/>
</dbReference>
<dbReference type="GO" id="GO:0015473">
    <property type="term" value="F:fimbrial usher porin activity"/>
    <property type="evidence" value="ECO:0007669"/>
    <property type="project" value="InterPro"/>
</dbReference>
<keyword evidence="6 9" id="KW-0732">Signal</keyword>
<keyword evidence="7" id="KW-0472">Membrane</keyword>
<protein>
    <submittedName>
        <fullName evidence="11">Outer membrane usher protein YraJ</fullName>
    </submittedName>
</protein>
<dbReference type="InterPro" id="IPR000015">
    <property type="entry name" value="Fimb_usher"/>
</dbReference>
<feature type="domain" description="PapC N-terminal" evidence="10">
    <location>
        <begin position="38"/>
        <end position="175"/>
    </location>
</feature>
<dbReference type="EMBL" id="CP028271">
    <property type="protein sequence ID" value="QHM71547.1"/>
    <property type="molecule type" value="Genomic_DNA"/>
</dbReference>
<evidence type="ECO:0000313" key="12">
    <source>
        <dbReference type="Proteomes" id="UP000464053"/>
    </source>
</evidence>
<reference evidence="11 12" key="1">
    <citation type="submission" date="2018-03" db="EMBL/GenBank/DDBJ databases">
        <title>Pantoea intestinalis SRCM103226 isolated form the mealworm.</title>
        <authorList>
            <person name="Jeong D.-Y."/>
            <person name="Kim J.W."/>
        </authorList>
    </citation>
    <scope>NUCLEOTIDE SEQUENCE [LARGE SCALE GENOMIC DNA]</scope>
    <source>
        <strain evidence="11 12">SRCM103226</strain>
    </source>
</reference>
<evidence type="ECO:0000256" key="2">
    <source>
        <dbReference type="ARBA" id="ARBA00008064"/>
    </source>
</evidence>
<evidence type="ECO:0000256" key="1">
    <source>
        <dbReference type="ARBA" id="ARBA00004571"/>
    </source>
</evidence>
<organism evidence="11 12">
    <name type="scientific">Mixta intestinalis</name>
    <dbReference type="NCBI Taxonomy" id="1615494"/>
    <lineage>
        <taxon>Bacteria</taxon>
        <taxon>Pseudomonadati</taxon>
        <taxon>Pseudomonadota</taxon>
        <taxon>Gammaproteobacteria</taxon>
        <taxon>Enterobacterales</taxon>
        <taxon>Erwiniaceae</taxon>
        <taxon>Mixta</taxon>
    </lineage>
</organism>
<accession>A0A6P1Q092</accession>
<dbReference type="GO" id="GO:0009297">
    <property type="term" value="P:pilus assembly"/>
    <property type="evidence" value="ECO:0007669"/>
    <property type="project" value="InterPro"/>
</dbReference>
<evidence type="ECO:0000256" key="8">
    <source>
        <dbReference type="ARBA" id="ARBA00023237"/>
    </source>
</evidence>
<feature type="chain" id="PRO_5027093689" evidence="9">
    <location>
        <begin position="36"/>
        <end position="806"/>
    </location>
</feature>
<dbReference type="Gene3D" id="2.60.40.3110">
    <property type="match status" value="1"/>
</dbReference>
<dbReference type="Pfam" id="PF00577">
    <property type="entry name" value="Usher"/>
    <property type="match status" value="1"/>
</dbReference>
<evidence type="ECO:0000259" key="10">
    <source>
        <dbReference type="Pfam" id="PF13954"/>
    </source>
</evidence>
<keyword evidence="4" id="KW-1134">Transmembrane beta strand</keyword>
<dbReference type="PANTHER" id="PTHR30451:SF5">
    <property type="entry name" value="SLR0019 PROTEIN"/>
    <property type="match status" value="1"/>
</dbReference>
<evidence type="ECO:0000256" key="7">
    <source>
        <dbReference type="ARBA" id="ARBA00023136"/>
    </source>
</evidence>
<dbReference type="Proteomes" id="UP000464053">
    <property type="component" value="Chromosome"/>
</dbReference>
<keyword evidence="8" id="KW-0998">Cell outer membrane</keyword>